<name>A0A6C0DAG8_9ZZZZ</name>
<evidence type="ECO:0000256" key="1">
    <source>
        <dbReference type="SAM" id="Coils"/>
    </source>
</evidence>
<keyword evidence="1" id="KW-0175">Coiled coil</keyword>
<organism evidence="2">
    <name type="scientific">viral metagenome</name>
    <dbReference type="NCBI Taxonomy" id="1070528"/>
    <lineage>
        <taxon>unclassified sequences</taxon>
        <taxon>metagenomes</taxon>
        <taxon>organismal metagenomes</taxon>
    </lineage>
</organism>
<dbReference type="AlphaFoldDB" id="A0A6C0DAG8"/>
<dbReference type="EMBL" id="MN739566">
    <property type="protein sequence ID" value="QHT13370.1"/>
    <property type="molecule type" value="Genomic_DNA"/>
</dbReference>
<protein>
    <submittedName>
        <fullName evidence="2">Uncharacterized protein</fullName>
    </submittedName>
</protein>
<evidence type="ECO:0000313" key="2">
    <source>
        <dbReference type="EMBL" id="QHT13370.1"/>
    </source>
</evidence>
<reference evidence="2" key="1">
    <citation type="journal article" date="2020" name="Nature">
        <title>Giant virus diversity and host interactions through global metagenomics.</title>
        <authorList>
            <person name="Schulz F."/>
            <person name="Roux S."/>
            <person name="Paez-Espino D."/>
            <person name="Jungbluth S."/>
            <person name="Walsh D.A."/>
            <person name="Denef V.J."/>
            <person name="McMahon K.D."/>
            <person name="Konstantinidis K.T."/>
            <person name="Eloe-Fadrosh E.A."/>
            <person name="Kyrpides N.C."/>
            <person name="Woyke T."/>
        </authorList>
    </citation>
    <scope>NUCLEOTIDE SEQUENCE</scope>
    <source>
        <strain evidence="2">GVMAG-M-3300023174-131</strain>
    </source>
</reference>
<accession>A0A6C0DAG8</accession>
<sequence length="153" mass="17670">MDPNKITKRLSRDTSYKPTEKSYQSTLSDVDIAKKLTDYTKIKSPEVYKIPLGTHIRYFTVNPKTGEKEFRLGGTLNKLGDNNQYIVLSNGTFSWSVQLANSIIYKKLSISELKETVKEDTKKEMTDLQKENKELKKMIKQIKETTLNSKNKK</sequence>
<proteinExistence type="predicted"/>
<feature type="coiled-coil region" evidence="1">
    <location>
        <begin position="118"/>
        <end position="148"/>
    </location>
</feature>